<dbReference type="FunFam" id="3.80.10.10:FF:000041">
    <property type="entry name" value="LRR receptor-like serine/threonine-protein kinase ERECTA"/>
    <property type="match status" value="2"/>
</dbReference>
<dbReference type="PANTHER" id="PTHR48061:SF12">
    <property type="entry name" value="DISEASE RESISTANCE LIKE PROTEIN"/>
    <property type="match status" value="1"/>
</dbReference>
<dbReference type="InterPro" id="IPR055414">
    <property type="entry name" value="LRR_R13L4/SHOC2-like"/>
</dbReference>
<dbReference type="SMART" id="SM00369">
    <property type="entry name" value="LRR_TYP"/>
    <property type="match status" value="8"/>
</dbReference>
<dbReference type="SUPFAM" id="SSF52047">
    <property type="entry name" value="RNI-like"/>
    <property type="match status" value="1"/>
</dbReference>
<dbReference type="InterPro" id="IPR013210">
    <property type="entry name" value="LRR_N_plant-typ"/>
</dbReference>
<feature type="domain" description="Leucine-rich repeat-containing N-terminal plant-type" evidence="14">
    <location>
        <begin position="8"/>
        <end position="59"/>
    </location>
</feature>
<dbReference type="AlphaFoldDB" id="A0A8K0E661"/>
<feature type="transmembrane region" description="Helical" evidence="13">
    <location>
        <begin position="927"/>
        <end position="949"/>
    </location>
</feature>
<evidence type="ECO:0000313" key="16">
    <source>
        <dbReference type="EMBL" id="KAF3440100.1"/>
    </source>
</evidence>
<evidence type="ECO:0000256" key="4">
    <source>
        <dbReference type="ARBA" id="ARBA00022614"/>
    </source>
</evidence>
<dbReference type="Pfam" id="PF08263">
    <property type="entry name" value="LRRNT_2"/>
    <property type="match status" value="1"/>
</dbReference>
<evidence type="ECO:0000256" key="13">
    <source>
        <dbReference type="SAM" id="Phobius"/>
    </source>
</evidence>
<dbReference type="Pfam" id="PF00560">
    <property type="entry name" value="LRR_1"/>
    <property type="match status" value="3"/>
</dbReference>
<evidence type="ECO:0000256" key="11">
    <source>
        <dbReference type="ARBA" id="ARBA00023180"/>
    </source>
</evidence>
<keyword evidence="10" id="KW-0675">Receptor</keyword>
<dbReference type="OrthoDB" id="1910043at2759"/>
<reference evidence="16" key="1">
    <citation type="submission" date="2020-03" db="EMBL/GenBank/DDBJ databases">
        <title>A high-quality chromosome-level genome assembly of a woody plant with both climbing and erect habits, Rhamnella rubrinervis.</title>
        <authorList>
            <person name="Lu Z."/>
            <person name="Yang Y."/>
            <person name="Zhu X."/>
            <person name="Sun Y."/>
        </authorList>
    </citation>
    <scope>NUCLEOTIDE SEQUENCE</scope>
    <source>
        <strain evidence="16">BYM</strain>
        <tissue evidence="16">Leaf</tissue>
    </source>
</reference>
<dbReference type="Gene3D" id="3.80.10.10">
    <property type="entry name" value="Ribonuclease Inhibitor"/>
    <property type="match status" value="5"/>
</dbReference>
<organism evidence="16 17">
    <name type="scientific">Rhamnella rubrinervis</name>
    <dbReference type="NCBI Taxonomy" id="2594499"/>
    <lineage>
        <taxon>Eukaryota</taxon>
        <taxon>Viridiplantae</taxon>
        <taxon>Streptophyta</taxon>
        <taxon>Embryophyta</taxon>
        <taxon>Tracheophyta</taxon>
        <taxon>Spermatophyta</taxon>
        <taxon>Magnoliopsida</taxon>
        <taxon>eudicotyledons</taxon>
        <taxon>Gunneridae</taxon>
        <taxon>Pentapetalae</taxon>
        <taxon>rosids</taxon>
        <taxon>fabids</taxon>
        <taxon>Rosales</taxon>
        <taxon>Rhamnaceae</taxon>
        <taxon>rhamnoid group</taxon>
        <taxon>Rhamneae</taxon>
        <taxon>Rhamnella</taxon>
    </lineage>
</organism>
<evidence type="ECO:0000256" key="7">
    <source>
        <dbReference type="ARBA" id="ARBA00022737"/>
    </source>
</evidence>
<dbReference type="SUPFAM" id="SSF52058">
    <property type="entry name" value="L domain-like"/>
    <property type="match status" value="2"/>
</dbReference>
<evidence type="ECO:0000256" key="8">
    <source>
        <dbReference type="ARBA" id="ARBA00022989"/>
    </source>
</evidence>
<dbReference type="GO" id="GO:0005886">
    <property type="term" value="C:plasma membrane"/>
    <property type="evidence" value="ECO:0007669"/>
    <property type="project" value="UniProtKB-SubCell"/>
</dbReference>
<dbReference type="Pfam" id="PF23598">
    <property type="entry name" value="LRR_14"/>
    <property type="match status" value="1"/>
</dbReference>
<evidence type="ECO:0000256" key="6">
    <source>
        <dbReference type="ARBA" id="ARBA00022729"/>
    </source>
</evidence>
<dbReference type="InterPro" id="IPR046956">
    <property type="entry name" value="RLP23-like"/>
</dbReference>
<keyword evidence="17" id="KW-1185">Reference proteome</keyword>
<evidence type="ECO:0000259" key="15">
    <source>
        <dbReference type="Pfam" id="PF23598"/>
    </source>
</evidence>
<protein>
    <recommendedName>
        <fullName evidence="18">Leucine-rich repeat-containing N-terminal plant-type domain-containing protein</fullName>
    </recommendedName>
</protein>
<dbReference type="EMBL" id="VOIH02000008">
    <property type="protein sequence ID" value="KAF3440100.1"/>
    <property type="molecule type" value="Genomic_DNA"/>
</dbReference>
<evidence type="ECO:0000256" key="1">
    <source>
        <dbReference type="ARBA" id="ARBA00004251"/>
    </source>
</evidence>
<keyword evidence="7" id="KW-0677">Repeat</keyword>
<keyword evidence="6" id="KW-0732">Signal</keyword>
<dbReference type="InterPro" id="IPR032675">
    <property type="entry name" value="LRR_dom_sf"/>
</dbReference>
<proteinExistence type="inferred from homology"/>
<keyword evidence="8 13" id="KW-1133">Transmembrane helix</keyword>
<dbReference type="SMART" id="SM00365">
    <property type="entry name" value="LRR_SD22"/>
    <property type="match status" value="5"/>
</dbReference>
<dbReference type="Proteomes" id="UP000796880">
    <property type="component" value="Unassembled WGS sequence"/>
</dbReference>
<dbReference type="InterPro" id="IPR003591">
    <property type="entry name" value="Leu-rich_rpt_typical-subtyp"/>
</dbReference>
<evidence type="ECO:0008006" key="18">
    <source>
        <dbReference type="Google" id="ProtNLM"/>
    </source>
</evidence>
<accession>A0A8K0E661</accession>
<comment type="subcellular location">
    <subcellularLocation>
        <location evidence="1">Cell membrane</location>
        <topology evidence="1">Single-pass type I membrane protein</topology>
    </subcellularLocation>
</comment>
<keyword evidence="3" id="KW-1003">Cell membrane</keyword>
<evidence type="ECO:0000259" key="14">
    <source>
        <dbReference type="Pfam" id="PF08263"/>
    </source>
</evidence>
<keyword evidence="5 13" id="KW-0812">Transmembrane</keyword>
<feature type="region of interest" description="Disordered" evidence="12">
    <location>
        <begin position="891"/>
        <end position="919"/>
    </location>
</feature>
<comment type="caution">
    <text evidence="16">The sequence shown here is derived from an EMBL/GenBank/DDBJ whole genome shotgun (WGS) entry which is preliminary data.</text>
</comment>
<gene>
    <name evidence="16" type="ORF">FNV43_RR18378</name>
</gene>
<keyword evidence="9 13" id="KW-0472">Membrane</keyword>
<feature type="domain" description="Disease resistance R13L4/SHOC-2-like LRR" evidence="15">
    <location>
        <begin position="68"/>
        <end position="251"/>
    </location>
</feature>
<name>A0A8K0E661_9ROSA</name>
<comment type="similarity">
    <text evidence="2">Belongs to the RLP family.</text>
</comment>
<dbReference type="PANTHER" id="PTHR48061">
    <property type="entry name" value="LEUCINE-RICH REPEAT RECEPTOR PROTEIN KINASE EMS1-LIKE-RELATED"/>
    <property type="match status" value="1"/>
</dbReference>
<evidence type="ECO:0000256" key="10">
    <source>
        <dbReference type="ARBA" id="ARBA00023170"/>
    </source>
</evidence>
<keyword evidence="11" id="KW-0325">Glycoprotein</keyword>
<evidence type="ECO:0000256" key="2">
    <source>
        <dbReference type="ARBA" id="ARBA00009592"/>
    </source>
</evidence>
<keyword evidence="4" id="KW-0433">Leucine-rich repeat</keyword>
<evidence type="ECO:0000256" key="12">
    <source>
        <dbReference type="SAM" id="MobiDB-lite"/>
    </source>
</evidence>
<sequence>MLQQPWCHDDERSALLQFKESFVIDKSASAYEGAYPKFLSWKPEGESSNCCSWDGIQCDEKTSYVIGLDLSSSCLFGSINSTSSLFSLLHLRTLNLADNNFKYSPIPTEIGKLSMLRYLNLSSSAFFGQIPSQISSLSKLSSLDLSLNLDGFTGTSLLQLKKPNFASLVQNLTKLEKLDLSSVNVSSTVADSLANFSSITSLLLEGCGLHGDFPATIFQLPNLRSLSVRENLDLNGFLPEFNQSSSLMFLSLAGTNFSGNLPSSMENLHSLVGFVASKCNFEGPIPSSIGKLRHLLYLDLSDNNLVGQIPESIEDLTQLSYLALSFNGFSGGNLSWVGKQSRLTILDLASTNLTGEIPSSLQNLTQLTELYLDGNQIAGFIPSWIGNLTQLTKLFLRVNNLIGPIPEPLFGLKNLETIFLDENALSGIVKFDMFLSLKDLTYLRLNSNNLSLLIEPRSTNATLPKFKVLALALCNISEFPDFLRYQDQLAWLELFGNNIHGQIPKWVLNTSTETLKFLGLSNNFLTGFDQLPDVLPWTNVQMLRLSNNMLQGPLPIPPPSTIEYDISDNLLTGEISPMICNLSDLQMLSLYNNKLSGTLPQCLGNFSKSLMILQLGNNSFRGSIPQTCSSGSNLRMMKLNSNQFQGKLPRSLVNCVMLESLDLTNNELTDVFPSWLGTLSELKLLLLHGNRFYGEIGRPKRDTDFPKLRVIDLSYNNFTGNLPADYWSSWSSMKEANVNHSDYMTAQTSFLMLNKMFSVTVSYEFSITITNKGVERYYQAILEEFAVIDLSSNRFEGDIPEVIGNLQALHFLNLSNNFLTGVIPPSLGNLTELESLDFSQNQLRGEIPHQLVQLTFLSSFNVSYNNLTGPIPQGNQLDTFDSTSYEGNPGLCGKPSSRKCNNAQASPLPPTTFDEDDKSGSSIKFDWRIVLSGFIGGLVVGVVLSDFVTMRLVRWLVIRLETLGWTLPKRRRRISRRNRV</sequence>
<dbReference type="Pfam" id="PF13855">
    <property type="entry name" value="LRR_8"/>
    <property type="match status" value="3"/>
</dbReference>
<evidence type="ECO:0000256" key="5">
    <source>
        <dbReference type="ARBA" id="ARBA00022692"/>
    </source>
</evidence>
<dbReference type="InterPro" id="IPR001611">
    <property type="entry name" value="Leu-rich_rpt"/>
</dbReference>
<evidence type="ECO:0000256" key="3">
    <source>
        <dbReference type="ARBA" id="ARBA00022475"/>
    </source>
</evidence>
<evidence type="ECO:0000256" key="9">
    <source>
        <dbReference type="ARBA" id="ARBA00023136"/>
    </source>
</evidence>
<evidence type="ECO:0000313" key="17">
    <source>
        <dbReference type="Proteomes" id="UP000796880"/>
    </source>
</evidence>
<dbReference type="FunFam" id="3.80.10.10:FF:000213">
    <property type="entry name" value="Tyrosine-sulfated glycopeptide receptor 1"/>
    <property type="match status" value="1"/>
</dbReference>